<dbReference type="Pfam" id="PF00535">
    <property type="entry name" value="Glycos_transf_2"/>
    <property type="match status" value="1"/>
</dbReference>
<comment type="caution">
    <text evidence="2">The sequence shown here is derived from an EMBL/GenBank/DDBJ whole genome shotgun (WGS) entry which is preliminary data.</text>
</comment>
<dbReference type="AlphaFoldDB" id="A0A5N6MG80"/>
<name>A0A5N6MG80_9MICC</name>
<keyword evidence="3" id="KW-1185">Reference proteome</keyword>
<dbReference type="PANTHER" id="PTHR43685">
    <property type="entry name" value="GLYCOSYLTRANSFERASE"/>
    <property type="match status" value="1"/>
</dbReference>
<dbReference type="CDD" id="cd00761">
    <property type="entry name" value="Glyco_tranf_GTA_type"/>
    <property type="match status" value="1"/>
</dbReference>
<dbReference type="GO" id="GO:0016740">
    <property type="term" value="F:transferase activity"/>
    <property type="evidence" value="ECO:0007669"/>
    <property type="project" value="UniProtKB-KW"/>
</dbReference>
<dbReference type="InterPro" id="IPR001173">
    <property type="entry name" value="Glyco_trans_2-like"/>
</dbReference>
<protein>
    <submittedName>
        <fullName evidence="2">Glycosyltransferase</fullName>
    </submittedName>
</protein>
<organism evidence="2 3">
    <name type="scientific">Arthrobacter yangruifuii</name>
    <dbReference type="NCBI Taxonomy" id="2606616"/>
    <lineage>
        <taxon>Bacteria</taxon>
        <taxon>Bacillati</taxon>
        <taxon>Actinomycetota</taxon>
        <taxon>Actinomycetes</taxon>
        <taxon>Micrococcales</taxon>
        <taxon>Micrococcaceae</taxon>
        <taxon>Arthrobacter</taxon>
    </lineage>
</organism>
<evidence type="ECO:0000313" key="3">
    <source>
        <dbReference type="Proteomes" id="UP000326852"/>
    </source>
</evidence>
<dbReference type="SUPFAM" id="SSF53448">
    <property type="entry name" value="Nucleotide-diphospho-sugar transferases"/>
    <property type="match status" value="1"/>
</dbReference>
<feature type="domain" description="Glycosyltransferase 2-like" evidence="1">
    <location>
        <begin position="8"/>
        <end position="167"/>
    </location>
</feature>
<keyword evidence="2" id="KW-0808">Transferase</keyword>
<dbReference type="Proteomes" id="UP000326852">
    <property type="component" value="Unassembled WGS sequence"/>
</dbReference>
<dbReference type="Gene3D" id="3.90.550.10">
    <property type="entry name" value="Spore Coat Polysaccharide Biosynthesis Protein SpsA, Chain A"/>
    <property type="match status" value="1"/>
</dbReference>
<sequence>MKTEFECSCVITTHDRDVFLRDAISSVLGQTIRPMEVIIVDDVGSKATSLLVDSLSTAALPLRYMDASGLQLKGAGASRNFGAKAATKPYVAFLDDDDIWKPTLLEECRMQFLANPTALVAVWASFLSNDKEFDGQSLPTGLRPSDGFSKNPGLTGSNFIIKREVFCELGGFDTTLWVSNDRDFLIRFLDAGHPYGVIKQRLVLQRIHQQGQLTNRNEHRARGIEHFMNKYRPRLSSRDLRLLNRELYSIRRVCHAKLGMRVIFTVRQLLTYRPGELIATITKKALNRTTTYR</sequence>
<gene>
    <name evidence="2" type="ORF">GD627_13350</name>
</gene>
<proteinExistence type="predicted"/>
<accession>A0A5N6MG80</accession>
<dbReference type="InterPro" id="IPR050834">
    <property type="entry name" value="Glycosyltransf_2"/>
</dbReference>
<dbReference type="PANTHER" id="PTHR43685:SF2">
    <property type="entry name" value="GLYCOSYLTRANSFERASE 2-LIKE DOMAIN-CONTAINING PROTEIN"/>
    <property type="match status" value="1"/>
</dbReference>
<dbReference type="EMBL" id="VTFX01000005">
    <property type="protein sequence ID" value="KAD3515259.1"/>
    <property type="molecule type" value="Genomic_DNA"/>
</dbReference>
<reference evidence="2 3" key="1">
    <citation type="submission" date="2019-08" db="EMBL/GenBank/DDBJ databases">
        <title>Arthrobacter sp. nov., isolated from plateau pika and Tibetan wild ass.</title>
        <authorList>
            <person name="Ge Y."/>
        </authorList>
    </citation>
    <scope>NUCLEOTIDE SEQUENCE [LARGE SCALE GENOMIC DNA]</scope>
    <source>
        <strain evidence="2 3">785</strain>
    </source>
</reference>
<evidence type="ECO:0000259" key="1">
    <source>
        <dbReference type="Pfam" id="PF00535"/>
    </source>
</evidence>
<evidence type="ECO:0000313" key="2">
    <source>
        <dbReference type="EMBL" id="KAD3515259.1"/>
    </source>
</evidence>
<dbReference type="RefSeq" id="WP_152272899.1">
    <property type="nucleotide sequence ID" value="NZ_VTFX01000005.1"/>
</dbReference>
<dbReference type="InterPro" id="IPR029044">
    <property type="entry name" value="Nucleotide-diphossugar_trans"/>
</dbReference>